<protein>
    <recommendedName>
        <fullName evidence="1">DnaJ homologue subfamily C member 28 conserved domain-containing protein</fullName>
    </recommendedName>
</protein>
<accession>A0A5J4JEU4</accession>
<reference evidence="2 3" key="1">
    <citation type="submission" date="2019-09" db="EMBL/GenBank/DDBJ databases">
        <title>Draft genome sequence of Bacillus sp. JC-7.</title>
        <authorList>
            <person name="Tanaka N."/>
            <person name="Shiwa Y."/>
            <person name="Fujita N."/>
            <person name="Tanasupawat S."/>
        </authorList>
    </citation>
    <scope>NUCLEOTIDE SEQUENCE [LARGE SCALE GENOMIC DNA]</scope>
    <source>
        <strain evidence="2 3">JC-7</strain>
    </source>
</reference>
<evidence type="ECO:0000313" key="3">
    <source>
        <dbReference type="Proteomes" id="UP000391919"/>
    </source>
</evidence>
<sequence length="124" mass="14633">MDFTRITEEKIRKAYEEEKFENLPGFGKPLPKDPLSGVPEELRMAYHILQNAGFSPEEANLKKELMIIEDLIKQSENELEKEGLEKKLSEKLLTYNRLLSKKRIKTNSAIFKNYREKIEKKLFD</sequence>
<dbReference type="PANTHER" id="PTHR39158">
    <property type="entry name" value="OS08G0560600 PROTEIN"/>
    <property type="match status" value="1"/>
</dbReference>
<dbReference type="PANTHER" id="PTHR39158:SF1">
    <property type="entry name" value="DNAJ HOMOLOG SUBFAMILY C MEMBER 28"/>
    <property type="match status" value="1"/>
</dbReference>
<proteinExistence type="predicted"/>
<feature type="domain" description="DnaJ homologue subfamily C member 28 conserved" evidence="1">
    <location>
        <begin position="7"/>
        <end position="71"/>
    </location>
</feature>
<evidence type="ECO:0000313" key="2">
    <source>
        <dbReference type="EMBL" id="GER70603.1"/>
    </source>
</evidence>
<dbReference type="Proteomes" id="UP000391919">
    <property type="component" value="Unassembled WGS sequence"/>
</dbReference>
<dbReference type="EMBL" id="BKZQ01000023">
    <property type="protein sequence ID" value="GER70603.1"/>
    <property type="molecule type" value="Genomic_DNA"/>
</dbReference>
<dbReference type="AlphaFoldDB" id="A0A5J4JEU4"/>
<organism evidence="2 3">
    <name type="scientific">Weizmannia acidilactici</name>
    <dbReference type="NCBI Taxonomy" id="2607726"/>
    <lineage>
        <taxon>Bacteria</taxon>
        <taxon>Bacillati</taxon>
        <taxon>Bacillota</taxon>
        <taxon>Bacilli</taxon>
        <taxon>Bacillales</taxon>
        <taxon>Bacillaceae</taxon>
        <taxon>Heyndrickxia</taxon>
    </lineage>
</organism>
<dbReference type="InterPro" id="IPR052573">
    <property type="entry name" value="DnaJ_C_subfamily_28"/>
</dbReference>
<keyword evidence="3" id="KW-1185">Reference proteome</keyword>
<dbReference type="Pfam" id="PF09350">
    <property type="entry name" value="DJC28_CD"/>
    <property type="match status" value="1"/>
</dbReference>
<evidence type="ECO:0000259" key="1">
    <source>
        <dbReference type="Pfam" id="PF09350"/>
    </source>
</evidence>
<gene>
    <name evidence="2" type="primary">yflB</name>
    <name evidence="2" type="ORF">BpJC7_19060</name>
</gene>
<dbReference type="RefSeq" id="WP_151680773.1">
    <property type="nucleotide sequence ID" value="NZ_BKZQ01000023.1"/>
</dbReference>
<name>A0A5J4JEU4_9BACI</name>
<comment type="caution">
    <text evidence="2">The sequence shown here is derived from an EMBL/GenBank/DDBJ whole genome shotgun (WGS) entry which is preliminary data.</text>
</comment>
<dbReference type="InterPro" id="IPR018961">
    <property type="entry name" value="DnaJ_homolog_subfam-C_membr-28"/>
</dbReference>